<dbReference type="PANTHER" id="PTHR12815:SF47">
    <property type="entry name" value="TRANSLOCATION AND ASSEMBLY MODULE SUBUNIT TAMA"/>
    <property type="match status" value="1"/>
</dbReference>
<evidence type="ECO:0000313" key="8">
    <source>
        <dbReference type="EMBL" id="NCI50528.1"/>
    </source>
</evidence>
<keyword evidence="2" id="KW-0812">Transmembrane</keyword>
<evidence type="ECO:0000256" key="6">
    <source>
        <dbReference type="SAM" id="SignalP"/>
    </source>
</evidence>
<evidence type="ECO:0000256" key="2">
    <source>
        <dbReference type="ARBA" id="ARBA00022692"/>
    </source>
</evidence>
<evidence type="ECO:0000313" key="9">
    <source>
        <dbReference type="Proteomes" id="UP000753802"/>
    </source>
</evidence>
<dbReference type="EMBL" id="JAACJS010000015">
    <property type="protein sequence ID" value="NCI50528.1"/>
    <property type="molecule type" value="Genomic_DNA"/>
</dbReference>
<feature type="domain" description="Bacterial surface antigen (D15)" evidence="7">
    <location>
        <begin position="510"/>
        <end position="732"/>
    </location>
</feature>
<evidence type="ECO:0000256" key="3">
    <source>
        <dbReference type="ARBA" id="ARBA00022729"/>
    </source>
</evidence>
<feature type="chain" id="PRO_5045813825" evidence="6">
    <location>
        <begin position="22"/>
        <end position="767"/>
    </location>
</feature>
<keyword evidence="4" id="KW-0472">Membrane</keyword>
<comment type="caution">
    <text evidence="8">The sequence shown here is derived from an EMBL/GenBank/DDBJ whole genome shotgun (WGS) entry which is preliminary data.</text>
</comment>
<keyword evidence="3 6" id="KW-0732">Signal</keyword>
<dbReference type="PANTHER" id="PTHR12815">
    <property type="entry name" value="SORTING AND ASSEMBLY MACHINERY SAMM50 PROTEIN FAMILY MEMBER"/>
    <property type="match status" value="1"/>
</dbReference>
<dbReference type="Gene3D" id="2.40.160.50">
    <property type="entry name" value="membrane protein fhac: a member of the omp85/tpsb transporter family"/>
    <property type="match status" value="1"/>
</dbReference>
<evidence type="ECO:0000256" key="5">
    <source>
        <dbReference type="ARBA" id="ARBA00023237"/>
    </source>
</evidence>
<keyword evidence="5" id="KW-0998">Cell outer membrane</keyword>
<gene>
    <name evidence="8" type="ORF">GWC95_11380</name>
</gene>
<reference evidence="8 9" key="1">
    <citation type="submission" date="2020-01" db="EMBL/GenBank/DDBJ databases">
        <title>Genome analysis.</title>
        <authorList>
            <person name="Wu S."/>
            <person name="Wang G."/>
        </authorList>
    </citation>
    <scope>NUCLEOTIDE SEQUENCE [LARGE SCALE GENOMIC DNA]</scope>
    <source>
        <strain evidence="8 9">SYL130</strain>
    </source>
</reference>
<accession>A0ABW9ZZC5</accession>
<dbReference type="Pfam" id="PF01103">
    <property type="entry name" value="Omp85"/>
    <property type="match status" value="1"/>
</dbReference>
<dbReference type="Proteomes" id="UP000753802">
    <property type="component" value="Unassembled WGS sequence"/>
</dbReference>
<name>A0ABW9ZZC5_9BACT</name>
<comment type="subcellular location">
    <subcellularLocation>
        <location evidence="1">Membrane</location>
    </subcellularLocation>
</comment>
<organism evidence="8 9">
    <name type="scientific">Sediminibacterium roseum</name>
    <dbReference type="NCBI Taxonomy" id="1978412"/>
    <lineage>
        <taxon>Bacteria</taxon>
        <taxon>Pseudomonadati</taxon>
        <taxon>Bacteroidota</taxon>
        <taxon>Chitinophagia</taxon>
        <taxon>Chitinophagales</taxon>
        <taxon>Chitinophagaceae</taxon>
        <taxon>Sediminibacterium</taxon>
    </lineage>
</organism>
<evidence type="ECO:0000259" key="7">
    <source>
        <dbReference type="Pfam" id="PF01103"/>
    </source>
</evidence>
<evidence type="ECO:0000256" key="1">
    <source>
        <dbReference type="ARBA" id="ARBA00004370"/>
    </source>
</evidence>
<sequence length="767" mass="87847">MKNRITIYHFVLIAAICTALSCSIGKHLPPGTQLYKGAKYEIVKEEGNKTKTKSIKKQLKAITSPVPNKTLFGWPYRVAFWYAVGEPKKQKGFKYWLRNKIGEPPVLSTQLNVAANSANFQAYLENKGYFKTGVGGDTTIKGYKVTANYKVDLGMPYNVNAFQWVMDSTSSIGKDIATLSPKDNYIKKGEQYDFDNIKAERSRTDLHLKSKGYYYFSPDHIKAWVDSSIGNHQVNIYFRLKDEIPVAAVNPQTIRSITLFPNYTLVSPPPDTSKVGLKMYDSIYIRDTVNKIKPSALVRSVTYRPGSLYSMRRQNRTLNRFINMGVFKFVKNRYIGDPDSLNPHYLDVYYYLTPLKKKSIQAEIGTFSKSNSFTGAQASVTWRNRNLFKGAEQLYIRTYGSFESSSNDSLRANNNFSLGAELSLMFPRFVTPFKINESHYFPPKTKFTLGYEWFRRQGLYTKNFFRFQYDLTWKEKVNKEHTFSPVSITYNTTSAFSPEYQALVNQVPILAQSNLPEIIMGSFYNYTFNSVNAKAKNIFYFKGNLDVAGNAVGLFNKAGAPYTKTLLNAYYSQYAKVDVDFRYNRRIDENTYWASRVIIGLGFPYGNSSYLPFSRQFIIGGASSIRGFQPRQLGPGRVRANELQQLYLPQVGGDYKLELNTELRFPLISKLRGALFADAGNIWTRDTVLYGKDAQFTKNFMKDIAISAGVGFRLDLSILLIRLDIAAPLREPYLPRGEEWSIKNFNLFNRDWRREKLVYNIAIGYPF</sequence>
<dbReference type="PROSITE" id="PS51257">
    <property type="entry name" value="PROKAR_LIPOPROTEIN"/>
    <property type="match status" value="1"/>
</dbReference>
<dbReference type="InterPro" id="IPR039910">
    <property type="entry name" value="D15-like"/>
</dbReference>
<keyword evidence="9" id="KW-1185">Reference proteome</keyword>
<dbReference type="RefSeq" id="WP_161818847.1">
    <property type="nucleotide sequence ID" value="NZ_JAACJS010000015.1"/>
</dbReference>
<proteinExistence type="predicted"/>
<evidence type="ECO:0000256" key="4">
    <source>
        <dbReference type="ARBA" id="ARBA00023136"/>
    </source>
</evidence>
<dbReference type="InterPro" id="IPR000184">
    <property type="entry name" value="Bac_surfAg_D15"/>
</dbReference>
<feature type="signal peptide" evidence="6">
    <location>
        <begin position="1"/>
        <end position="21"/>
    </location>
</feature>
<protein>
    <submittedName>
        <fullName evidence="8">BamA/TamA family outer membrane protein</fullName>
    </submittedName>
</protein>